<comment type="caution">
    <text evidence="1">The sequence shown here is derived from an EMBL/GenBank/DDBJ whole genome shotgun (WGS) entry which is preliminary data.</text>
</comment>
<reference evidence="1 2" key="1">
    <citation type="submission" date="2024-04" db="EMBL/GenBank/DDBJ databases">
        <title>whole genome sequencing of Lutimonas vermicola strain IMCC1616.</title>
        <authorList>
            <person name="Bae S.S."/>
        </authorList>
    </citation>
    <scope>NUCLEOTIDE SEQUENCE [LARGE SCALE GENOMIC DNA]</scope>
    <source>
        <strain evidence="1 2">IMCC1616</strain>
    </source>
</reference>
<dbReference type="RefSeq" id="WP_342160603.1">
    <property type="nucleotide sequence ID" value="NZ_JBCDNA010000002.1"/>
</dbReference>
<evidence type="ECO:0000313" key="2">
    <source>
        <dbReference type="Proteomes" id="UP001474120"/>
    </source>
</evidence>
<accession>A0ABU9L4U9</accession>
<dbReference type="EMBL" id="JBCDNA010000002">
    <property type="protein sequence ID" value="MEL4456461.1"/>
    <property type="molecule type" value="Genomic_DNA"/>
</dbReference>
<evidence type="ECO:0000313" key="1">
    <source>
        <dbReference type="EMBL" id="MEL4456461.1"/>
    </source>
</evidence>
<keyword evidence="2" id="KW-1185">Reference proteome</keyword>
<dbReference type="PROSITE" id="PS51257">
    <property type="entry name" value="PROKAR_LIPOPROTEIN"/>
    <property type="match status" value="1"/>
</dbReference>
<proteinExistence type="predicted"/>
<protein>
    <submittedName>
        <fullName evidence="1">Uncharacterized protein</fullName>
    </submittedName>
</protein>
<organism evidence="1 2">
    <name type="scientific">Lutimonas vermicola</name>
    <dbReference type="NCBI Taxonomy" id="414288"/>
    <lineage>
        <taxon>Bacteria</taxon>
        <taxon>Pseudomonadati</taxon>
        <taxon>Bacteroidota</taxon>
        <taxon>Flavobacteriia</taxon>
        <taxon>Flavobacteriales</taxon>
        <taxon>Flavobacteriaceae</taxon>
        <taxon>Lutimonas</taxon>
    </lineage>
</organism>
<name>A0ABU9L4U9_9FLAO</name>
<gene>
    <name evidence="1" type="ORF">AABB81_11175</name>
</gene>
<sequence>MRHLILGLFFLTLVFIGCSESNDMELDKLSGTYVGVIDGVNLAKSLDVKSQGSFTAEVRVRGNLLEVNCIGPEFNAEFMLEYYEHNGGYMVCLAGEDYKNLYGSGHGAMNGNHMNGMQTNGTPWMNHLNNAHQSNENHSNGSFDLNHHTFVCTFSWNGQPVTFNGIKQ</sequence>
<dbReference type="Proteomes" id="UP001474120">
    <property type="component" value="Unassembled WGS sequence"/>
</dbReference>